<feature type="chain" id="PRO_5040529002" description="UDP-glucuronosyltransferase" evidence="5">
    <location>
        <begin position="18"/>
        <end position="510"/>
    </location>
</feature>
<dbReference type="InterPro" id="IPR002213">
    <property type="entry name" value="UDP_glucos_trans"/>
</dbReference>
<dbReference type="OrthoDB" id="5835829at2759"/>
<dbReference type="FunFam" id="3.40.50.2000:FF:000021">
    <property type="entry name" value="UDP-glucuronosyltransferase"/>
    <property type="match status" value="1"/>
</dbReference>
<feature type="signal peptide" evidence="5">
    <location>
        <begin position="1"/>
        <end position="17"/>
    </location>
</feature>
<organism evidence="6 7">
    <name type="scientific">Chironomus riparius</name>
    <dbReference type="NCBI Taxonomy" id="315576"/>
    <lineage>
        <taxon>Eukaryota</taxon>
        <taxon>Metazoa</taxon>
        <taxon>Ecdysozoa</taxon>
        <taxon>Arthropoda</taxon>
        <taxon>Hexapoda</taxon>
        <taxon>Insecta</taxon>
        <taxon>Pterygota</taxon>
        <taxon>Neoptera</taxon>
        <taxon>Endopterygota</taxon>
        <taxon>Diptera</taxon>
        <taxon>Nematocera</taxon>
        <taxon>Chironomoidea</taxon>
        <taxon>Chironomidae</taxon>
        <taxon>Chironominae</taxon>
        <taxon>Chironomus</taxon>
    </lineage>
</organism>
<evidence type="ECO:0000256" key="5">
    <source>
        <dbReference type="RuleBase" id="RU362059"/>
    </source>
</evidence>
<reference evidence="6" key="1">
    <citation type="submission" date="2022-01" db="EMBL/GenBank/DDBJ databases">
        <authorList>
            <person name="King R."/>
        </authorList>
    </citation>
    <scope>NUCLEOTIDE SEQUENCE</scope>
</reference>
<sequence>MKLILLILGLILNISSCAEILCIYVLPVYSHMSVYNAVTMELLSRGHKITLISVDPRENERNNENVTLVDVSFIKAKYEDEMEKFLINPSDLLKNNPFLEIIIELFETNEFKNLLKIDKKFDLLLMQVFGFSPFNALAEHFNVPVVSITATDALSIEHENKGNVMNPVAHPDLLLEFPIARTFLERLQSITFWMTYKFVMMPALVKICDDVIDKYLPDTKNRDYYDLVKNVDLLLINAHPVMGFIRPILPNTIPLGFLHIYPPQPLPGILQEILDKNTNGVIFVSFGTVYKPNCFPNVVQKLLTACENLPYLFLFKYDGVLDDVPKNMIIQKWFPQSDLLAHNNIKLFITQGGQQSMEESILRRVPMLIMPISSDQRANAIRVEDRQIAKVLDIHKNDKINSDDIKNSILDLVNNKRYKTNIKSLAKLVEDVPMTSRDKAVWWIEYVIRNRGAKHFHYEQKDIPFYQYHYYDVIAFIGAVIMLIILFLIVFLRCIGKCFKSLTAYKLKIQ</sequence>
<dbReference type="GO" id="GO:0016020">
    <property type="term" value="C:membrane"/>
    <property type="evidence" value="ECO:0007669"/>
    <property type="project" value="UniProtKB-SubCell"/>
</dbReference>
<dbReference type="SUPFAM" id="SSF53756">
    <property type="entry name" value="UDP-Glycosyltransferase/glycogen phosphorylase"/>
    <property type="match status" value="1"/>
</dbReference>
<protein>
    <recommendedName>
        <fullName evidence="5">UDP-glucuronosyltransferase</fullName>
        <ecNumber evidence="5">2.4.1.17</ecNumber>
    </recommendedName>
</protein>
<dbReference type="PROSITE" id="PS00375">
    <property type="entry name" value="UDPGT"/>
    <property type="match status" value="1"/>
</dbReference>
<dbReference type="EC" id="2.4.1.17" evidence="5"/>
<dbReference type="InterPro" id="IPR050271">
    <property type="entry name" value="UDP-glycosyltransferase"/>
</dbReference>
<dbReference type="Pfam" id="PF00201">
    <property type="entry name" value="UDPGT"/>
    <property type="match status" value="1"/>
</dbReference>
<evidence type="ECO:0000313" key="6">
    <source>
        <dbReference type="EMBL" id="CAG9807528.1"/>
    </source>
</evidence>
<keyword evidence="2 4" id="KW-0328">Glycosyltransferase</keyword>
<dbReference type="PANTHER" id="PTHR48043:SF145">
    <property type="entry name" value="FI06409P-RELATED"/>
    <property type="match status" value="1"/>
</dbReference>
<comment type="subcellular location">
    <subcellularLocation>
        <location evidence="5">Membrane</location>
        <topology evidence="5">Single-pass membrane protein</topology>
    </subcellularLocation>
</comment>
<proteinExistence type="inferred from homology"/>
<keyword evidence="7" id="KW-1185">Reference proteome</keyword>
<reference evidence="6" key="2">
    <citation type="submission" date="2022-10" db="EMBL/GenBank/DDBJ databases">
        <authorList>
            <consortium name="ENA_rothamsted_submissions"/>
            <consortium name="culmorum"/>
            <person name="King R."/>
        </authorList>
    </citation>
    <scope>NUCLEOTIDE SEQUENCE</scope>
</reference>
<dbReference type="CDD" id="cd03784">
    <property type="entry name" value="GT1_Gtf-like"/>
    <property type="match status" value="1"/>
</dbReference>
<name>A0A9N9S0D0_9DIPT</name>
<evidence type="ECO:0000256" key="4">
    <source>
        <dbReference type="RuleBase" id="RU003718"/>
    </source>
</evidence>
<dbReference type="EMBL" id="OU895879">
    <property type="protein sequence ID" value="CAG9807528.1"/>
    <property type="molecule type" value="Genomic_DNA"/>
</dbReference>
<dbReference type="PANTHER" id="PTHR48043">
    <property type="entry name" value="EG:EG0003.4 PROTEIN-RELATED"/>
    <property type="match status" value="1"/>
</dbReference>
<comment type="similarity">
    <text evidence="1 4">Belongs to the UDP-glycosyltransferase family.</text>
</comment>
<evidence type="ECO:0000313" key="7">
    <source>
        <dbReference type="Proteomes" id="UP001153620"/>
    </source>
</evidence>
<keyword evidence="3 4" id="KW-0808">Transferase</keyword>
<evidence type="ECO:0000256" key="3">
    <source>
        <dbReference type="ARBA" id="ARBA00022679"/>
    </source>
</evidence>
<dbReference type="Proteomes" id="UP001153620">
    <property type="component" value="Chromosome 3"/>
</dbReference>
<accession>A0A9N9S0D0</accession>
<dbReference type="AlphaFoldDB" id="A0A9N9S0D0"/>
<gene>
    <name evidence="6" type="ORF">CHIRRI_LOCUS10376</name>
</gene>
<comment type="catalytic activity">
    <reaction evidence="5">
        <text>glucuronate acceptor + UDP-alpha-D-glucuronate = acceptor beta-D-glucuronoside + UDP + H(+)</text>
        <dbReference type="Rhea" id="RHEA:21032"/>
        <dbReference type="ChEBI" id="CHEBI:15378"/>
        <dbReference type="ChEBI" id="CHEBI:58052"/>
        <dbReference type="ChEBI" id="CHEBI:58223"/>
        <dbReference type="ChEBI" id="CHEBI:132367"/>
        <dbReference type="ChEBI" id="CHEBI:132368"/>
        <dbReference type="EC" id="2.4.1.17"/>
    </reaction>
</comment>
<dbReference type="Gene3D" id="3.40.50.2000">
    <property type="entry name" value="Glycogen Phosphorylase B"/>
    <property type="match status" value="1"/>
</dbReference>
<keyword evidence="5" id="KW-0472">Membrane</keyword>
<dbReference type="InterPro" id="IPR035595">
    <property type="entry name" value="UDP_glycos_trans_CS"/>
</dbReference>
<keyword evidence="5" id="KW-0732">Signal</keyword>
<dbReference type="GO" id="GO:0015020">
    <property type="term" value="F:glucuronosyltransferase activity"/>
    <property type="evidence" value="ECO:0007669"/>
    <property type="project" value="UniProtKB-EC"/>
</dbReference>
<feature type="transmembrane region" description="Helical" evidence="5">
    <location>
        <begin position="468"/>
        <end position="492"/>
    </location>
</feature>
<keyword evidence="5" id="KW-1133">Transmembrane helix</keyword>
<evidence type="ECO:0000256" key="2">
    <source>
        <dbReference type="ARBA" id="ARBA00022676"/>
    </source>
</evidence>
<keyword evidence="5" id="KW-0812">Transmembrane</keyword>
<evidence type="ECO:0000256" key="1">
    <source>
        <dbReference type="ARBA" id="ARBA00009995"/>
    </source>
</evidence>